<dbReference type="PROSITE" id="PS51462">
    <property type="entry name" value="NUDIX"/>
    <property type="match status" value="1"/>
</dbReference>
<comment type="caution">
    <text evidence="12">The sequence shown here is derived from an EMBL/GenBank/DDBJ whole genome shotgun (WGS) entry which is preliminary data.</text>
</comment>
<dbReference type="GO" id="GO:0046872">
    <property type="term" value="F:metal ion binding"/>
    <property type="evidence" value="ECO:0007669"/>
    <property type="project" value="UniProtKB-KW"/>
</dbReference>
<dbReference type="GO" id="GO:0019677">
    <property type="term" value="P:NAD+ catabolic process"/>
    <property type="evidence" value="ECO:0007669"/>
    <property type="project" value="TreeGrafter"/>
</dbReference>
<evidence type="ECO:0000256" key="5">
    <source>
        <dbReference type="ARBA" id="ARBA00022723"/>
    </source>
</evidence>
<dbReference type="InterPro" id="IPR015797">
    <property type="entry name" value="NUDIX_hydrolase-like_dom_sf"/>
</dbReference>
<dbReference type="PRINTS" id="PR00502">
    <property type="entry name" value="NUDIXFAMILY"/>
</dbReference>
<dbReference type="SUPFAM" id="SSF55811">
    <property type="entry name" value="Nudix"/>
    <property type="match status" value="1"/>
</dbReference>
<dbReference type="InterPro" id="IPR020084">
    <property type="entry name" value="NUDIX_hydrolase_CS"/>
</dbReference>
<comment type="catalytic activity">
    <reaction evidence="9">
        <text>a 5'-end NAD(+)-phospho-ribonucleoside in mRNA + H2O = a 5'-end phospho-adenosine-phospho-ribonucleoside in mRNA + beta-nicotinamide D-ribonucleotide + 2 H(+)</text>
        <dbReference type="Rhea" id="RHEA:60876"/>
        <dbReference type="Rhea" id="RHEA-COMP:15698"/>
        <dbReference type="Rhea" id="RHEA-COMP:15719"/>
        <dbReference type="ChEBI" id="CHEBI:14649"/>
        <dbReference type="ChEBI" id="CHEBI:15377"/>
        <dbReference type="ChEBI" id="CHEBI:15378"/>
        <dbReference type="ChEBI" id="CHEBI:144029"/>
        <dbReference type="ChEBI" id="CHEBI:144051"/>
    </reaction>
    <physiologicalReaction direction="left-to-right" evidence="9">
        <dbReference type="Rhea" id="RHEA:60877"/>
    </physiologicalReaction>
</comment>
<comment type="cofactor">
    <cofactor evidence="1">
        <name>Mg(2+)</name>
        <dbReference type="ChEBI" id="CHEBI:18420"/>
    </cofactor>
</comment>
<evidence type="ECO:0000256" key="8">
    <source>
        <dbReference type="ARBA" id="ARBA00023027"/>
    </source>
</evidence>
<reference evidence="12 13" key="1">
    <citation type="submission" date="2013-08" db="EMBL/GenBank/DDBJ databases">
        <title>Lactobacillus wasatchii sp. WDC04, a late gas producing bacteria isolated from aged chedder cheese.</title>
        <authorList>
            <person name="Oberg C.J."/>
            <person name="Culumber M."/>
            <person name="McMahon D.J."/>
            <person name="Broadbent J.R."/>
            <person name="Oberg T.S."/>
            <person name="Ortaki F."/>
        </authorList>
    </citation>
    <scope>NUCLEOTIDE SEQUENCE [LARGE SCALE GENOMIC DNA]</scope>
    <source>
        <strain evidence="12 13">WDC04</strain>
    </source>
</reference>
<dbReference type="PANTHER" id="PTHR42904:SF6">
    <property type="entry name" value="NAD-CAPPED RNA HYDROLASE NUDT12"/>
    <property type="match status" value="1"/>
</dbReference>
<dbReference type="EMBL" id="AWTT01000046">
    <property type="protein sequence ID" value="KIS02816.1"/>
    <property type="molecule type" value="Genomic_DNA"/>
</dbReference>
<dbReference type="InterPro" id="IPR000086">
    <property type="entry name" value="NUDIX_hydrolase_dom"/>
</dbReference>
<keyword evidence="7" id="KW-0460">Magnesium</keyword>
<evidence type="ECO:0000256" key="10">
    <source>
        <dbReference type="RuleBase" id="RU003476"/>
    </source>
</evidence>
<dbReference type="Pfam" id="PF00293">
    <property type="entry name" value="NUDIX"/>
    <property type="match status" value="1"/>
</dbReference>
<keyword evidence="5" id="KW-0479">Metal-binding</keyword>
<evidence type="ECO:0000259" key="11">
    <source>
        <dbReference type="PROSITE" id="PS51462"/>
    </source>
</evidence>
<comment type="cofactor">
    <cofactor evidence="2">
        <name>Zn(2+)</name>
        <dbReference type="ChEBI" id="CHEBI:29105"/>
    </cofactor>
</comment>
<dbReference type="AlphaFoldDB" id="A0A0D1A7U1"/>
<name>A0A0D1A7U1_9LACO</name>
<dbReference type="Pfam" id="PF09297">
    <property type="entry name" value="Zn_ribbon_NUD"/>
    <property type="match status" value="1"/>
</dbReference>
<sequence length="283" mass="32401">MFQDVGPHILDAQYVLKEIEPTDYVIILRRGELLTITEDELYRTPTYSELNADYEIELEQPVHLITVEGRGFFFADIDLNEQGHFKFQKLDVLRQIRPRGLAFAAATGAHLGNWYRQNRFCGHCGHQMELGNGERKLVCPACGLQVFPKISPAIIVGGKNDNQLLLTKYSAGYNHYALIAGFVEIGETLEDAIRREVYEETGLEVENIHYYKSQPWAFSQSVLVGFFADLAPKDTYPTSEYKNDDGELALAKWFTRDKIPHDERREDSLTWTMIEAFRNGENA</sequence>
<dbReference type="Gene3D" id="3.90.79.10">
    <property type="entry name" value="Nucleoside Triphosphate Pyrophosphohydrolase"/>
    <property type="match status" value="1"/>
</dbReference>
<dbReference type="InterPro" id="IPR049734">
    <property type="entry name" value="NudC-like_C"/>
</dbReference>
<keyword evidence="6 10" id="KW-0378">Hydrolase</keyword>
<dbReference type="STRING" id="1335616.WDC_1608"/>
<dbReference type="InterPro" id="IPR015376">
    <property type="entry name" value="Znr_NADH_PPase"/>
</dbReference>
<dbReference type="RefSeq" id="WP_044011308.1">
    <property type="nucleotide sequence ID" value="NZ_AWTT01000046.1"/>
</dbReference>
<dbReference type="InterPro" id="IPR020476">
    <property type="entry name" value="Nudix_hydrolase"/>
</dbReference>
<evidence type="ECO:0000256" key="4">
    <source>
        <dbReference type="ARBA" id="ARBA00012381"/>
    </source>
</evidence>
<evidence type="ECO:0000256" key="2">
    <source>
        <dbReference type="ARBA" id="ARBA00001947"/>
    </source>
</evidence>
<dbReference type="NCBIfam" id="NF001299">
    <property type="entry name" value="PRK00241.1"/>
    <property type="match status" value="1"/>
</dbReference>
<comment type="similarity">
    <text evidence="3">Belongs to the Nudix hydrolase family. NudC subfamily.</text>
</comment>
<dbReference type="PROSITE" id="PS00893">
    <property type="entry name" value="NUDIX_BOX"/>
    <property type="match status" value="1"/>
</dbReference>
<evidence type="ECO:0000313" key="13">
    <source>
        <dbReference type="Proteomes" id="UP000032279"/>
    </source>
</evidence>
<proteinExistence type="inferred from homology"/>
<dbReference type="GO" id="GO:0006742">
    <property type="term" value="P:NADP+ catabolic process"/>
    <property type="evidence" value="ECO:0007669"/>
    <property type="project" value="TreeGrafter"/>
</dbReference>
<dbReference type="GO" id="GO:0005829">
    <property type="term" value="C:cytosol"/>
    <property type="evidence" value="ECO:0007669"/>
    <property type="project" value="TreeGrafter"/>
</dbReference>
<dbReference type="CDD" id="cd03429">
    <property type="entry name" value="NUDIX_NADH_pyrophosphatase_Nudt13"/>
    <property type="match status" value="1"/>
</dbReference>
<keyword evidence="8" id="KW-0520">NAD</keyword>
<keyword evidence="13" id="KW-1185">Reference proteome</keyword>
<organism evidence="12 13">
    <name type="scientific">Paucilactobacillus wasatchensis</name>
    <dbReference type="NCBI Taxonomy" id="1335616"/>
    <lineage>
        <taxon>Bacteria</taxon>
        <taxon>Bacillati</taxon>
        <taxon>Bacillota</taxon>
        <taxon>Bacilli</taxon>
        <taxon>Lactobacillales</taxon>
        <taxon>Lactobacillaceae</taxon>
        <taxon>Paucilactobacillus</taxon>
    </lineage>
</organism>
<evidence type="ECO:0000313" key="12">
    <source>
        <dbReference type="EMBL" id="KIS02816.1"/>
    </source>
</evidence>
<protein>
    <recommendedName>
        <fullName evidence="4">NAD(+) diphosphatase</fullName>
        <ecNumber evidence="4">3.6.1.22</ecNumber>
    </recommendedName>
</protein>
<evidence type="ECO:0000256" key="9">
    <source>
        <dbReference type="ARBA" id="ARBA00023679"/>
    </source>
</evidence>
<gene>
    <name evidence="12" type="ORF">WDC_1608</name>
</gene>
<dbReference type="GO" id="GO:0035529">
    <property type="term" value="F:NADH pyrophosphatase activity"/>
    <property type="evidence" value="ECO:0007669"/>
    <property type="project" value="TreeGrafter"/>
</dbReference>
<evidence type="ECO:0000256" key="3">
    <source>
        <dbReference type="ARBA" id="ARBA00009595"/>
    </source>
</evidence>
<evidence type="ECO:0000256" key="1">
    <source>
        <dbReference type="ARBA" id="ARBA00001946"/>
    </source>
</evidence>
<evidence type="ECO:0000256" key="6">
    <source>
        <dbReference type="ARBA" id="ARBA00022801"/>
    </source>
</evidence>
<dbReference type="InterPro" id="IPR050241">
    <property type="entry name" value="NAD-cap_RNA_hydrolase_NudC"/>
</dbReference>
<dbReference type="EC" id="3.6.1.22" evidence="4"/>
<dbReference type="Proteomes" id="UP000032279">
    <property type="component" value="Unassembled WGS sequence"/>
</dbReference>
<evidence type="ECO:0000256" key="7">
    <source>
        <dbReference type="ARBA" id="ARBA00022842"/>
    </source>
</evidence>
<dbReference type="GO" id="GO:0110153">
    <property type="term" value="F:RNA NAD-cap (NMN-forming) hydrolase activity"/>
    <property type="evidence" value="ECO:0007669"/>
    <property type="project" value="RHEA"/>
</dbReference>
<dbReference type="OrthoDB" id="9787476at2"/>
<dbReference type="PATRIC" id="fig|1335616.4.peg.1617"/>
<accession>A0A0D1A7U1</accession>
<feature type="domain" description="Nudix hydrolase" evidence="11">
    <location>
        <begin position="148"/>
        <end position="279"/>
    </location>
</feature>
<dbReference type="Gene3D" id="3.90.79.20">
    <property type="match status" value="1"/>
</dbReference>
<dbReference type="PANTHER" id="PTHR42904">
    <property type="entry name" value="NUDIX HYDROLASE, NUDC SUBFAMILY"/>
    <property type="match status" value="1"/>
</dbReference>